<comment type="caution">
    <text evidence="1">The sequence shown here is derived from an EMBL/GenBank/DDBJ whole genome shotgun (WGS) entry which is preliminary data.</text>
</comment>
<dbReference type="SUPFAM" id="SSF56784">
    <property type="entry name" value="HAD-like"/>
    <property type="match status" value="1"/>
</dbReference>
<dbReference type="InterPro" id="IPR023214">
    <property type="entry name" value="HAD_sf"/>
</dbReference>
<keyword evidence="2" id="KW-1185">Reference proteome</keyword>
<organism evidence="1 2">
    <name type="scientific">Veillonella rogosae JCM 15642</name>
    <dbReference type="NCBI Taxonomy" id="1298595"/>
    <lineage>
        <taxon>Bacteria</taxon>
        <taxon>Bacillati</taxon>
        <taxon>Bacillota</taxon>
        <taxon>Negativicutes</taxon>
        <taxon>Veillonellales</taxon>
        <taxon>Veillonellaceae</taxon>
        <taxon>Veillonella</taxon>
    </lineage>
</organism>
<keyword evidence="1" id="KW-0378">Hydrolase</keyword>
<dbReference type="PANTHER" id="PTHR10000">
    <property type="entry name" value="PHOSPHOSERINE PHOSPHATASE"/>
    <property type="match status" value="1"/>
</dbReference>
<dbReference type="Proteomes" id="UP000238774">
    <property type="component" value="Unassembled WGS sequence"/>
</dbReference>
<dbReference type="PANTHER" id="PTHR10000:SF8">
    <property type="entry name" value="HAD SUPERFAMILY HYDROLASE-LIKE, TYPE 3"/>
    <property type="match status" value="1"/>
</dbReference>
<proteinExistence type="predicted"/>
<dbReference type="Gene3D" id="3.40.50.1000">
    <property type="entry name" value="HAD superfamily/HAD-like"/>
    <property type="match status" value="2"/>
</dbReference>
<protein>
    <submittedName>
        <fullName evidence="1">Hydrolase</fullName>
    </submittedName>
</protein>
<dbReference type="PROSITE" id="PS01229">
    <property type="entry name" value="COF_2"/>
    <property type="match status" value="1"/>
</dbReference>
<name>A0ABX5BZC8_9FIRM</name>
<dbReference type="GO" id="GO:0016787">
    <property type="term" value="F:hydrolase activity"/>
    <property type="evidence" value="ECO:0007669"/>
    <property type="project" value="UniProtKB-KW"/>
</dbReference>
<accession>A0ABX5BZC8</accession>
<dbReference type="PROSITE" id="PS01228">
    <property type="entry name" value="COF_1"/>
    <property type="match status" value="1"/>
</dbReference>
<dbReference type="RefSeq" id="WP_054748201.1">
    <property type="nucleotide sequence ID" value="NZ_BBDV01000014.1"/>
</dbReference>
<dbReference type="InterPro" id="IPR036412">
    <property type="entry name" value="HAD-like_sf"/>
</dbReference>
<gene>
    <name evidence="1" type="ORF">VRHSUH09_02575</name>
</gene>
<sequence>MSSTEILQIKNYIGLTGDKPIRFIASDVDGTLVNDEKAIPEDAIEAIRAARESGIRVAIASGRAWNEMNDVIGKLPCLRYFMCTNGAYVMDKDENRSLFHVNFDKEQALYLLRKLLTYGVYVEAYVKDQIFGMYPPSRCITPERLSACASECKAPNKKGSNSLMDNHLPSSMNHPQLGVPDEHLPGETHDRYALAESDEAAKATMSECEVEQSNFFFRPNIRPFILATRTMVCDLLAHMESLAEGPEKIQIFYGDEPMRQRILQDLRDEYQGLSHDGTGRERFYDVLLSSEGNLEFVLPHTTKGTAVEALAKHWGFSPDEVMTLGDSENDLSMLRFAGAGVAMGNAKPNIKEAARYETTDNNHHGVAKAIYSAIAHNDELNKTK</sequence>
<dbReference type="Gene3D" id="3.30.1240.10">
    <property type="match status" value="2"/>
</dbReference>
<reference evidence="1 2" key="1">
    <citation type="submission" date="2018-01" db="EMBL/GenBank/DDBJ databases">
        <title>Draft genome sequences of clinical isolates and type strains of oral Veillonella including Veillonella infantum sp., nov.</title>
        <authorList>
            <person name="Mashima I."/>
            <person name="Liao Y.-C."/>
            <person name="Sabharwal A."/>
            <person name="Haase E.M."/>
            <person name="Nakazawa F."/>
            <person name="Scannapieco F.A."/>
        </authorList>
    </citation>
    <scope>NUCLEOTIDE SEQUENCE [LARGE SCALE GENOMIC DNA]</scope>
    <source>
        <strain evidence="1 2">JCM 15642</strain>
    </source>
</reference>
<dbReference type="EMBL" id="PPCX01000004">
    <property type="protein sequence ID" value="PQL14410.1"/>
    <property type="molecule type" value="Genomic_DNA"/>
</dbReference>
<dbReference type="Pfam" id="PF08282">
    <property type="entry name" value="Hydrolase_3"/>
    <property type="match status" value="2"/>
</dbReference>
<evidence type="ECO:0000313" key="1">
    <source>
        <dbReference type="EMBL" id="PQL14410.1"/>
    </source>
</evidence>
<evidence type="ECO:0000313" key="2">
    <source>
        <dbReference type="Proteomes" id="UP000238774"/>
    </source>
</evidence>